<evidence type="ECO:0000313" key="2">
    <source>
        <dbReference type="EMBL" id="CAL5137701.1"/>
    </source>
</evidence>
<feature type="region of interest" description="Disordered" evidence="1">
    <location>
        <begin position="312"/>
        <end position="357"/>
    </location>
</feature>
<sequence length="674" mass="75819">MGNRCLKPTPNRNDEETSIADFSQYLQKGRQKADCSRSVGTEVDLITSSKGTQCELSTQVCGLESQPYTVSSPEQSLRCYCSNPCISRLYEPSGCSARVSHGYVSPPVYYNGLVDDMSFRSNNLLVNSNMPKFQEDVSKGICSNALPCQSVYWPQQFSDSAQQYFVDPKPDVFRLPDQPPQSPEIVDNADKGHLVWDFGDTKLRRGFTPRQKYISQPTSRNVTPKFLNFVGMNEITTQSMVMPDYKQLEAEKTNTLNCSKARSTSDLVPLQLRALNAHKTELFKSQKPSHPMIRSCSLTSLKAISFPNFYVDKQSGDNNGGQDSQSPSKNQEEFDIDFHGQPNMTETSNSPRTNYGQFTSQQHSLGCATSVATAAYSPWYRCENFLTPRPAQTSSRSVPAYYNRRLVTTHYQPAFALDQPNTYLSAGAHVSGPTSYTSSESYAEHPRICWPVTNSTIFSINENCSSPSFVNVDQSSKNDGPTEEIKPKNSVKICMSDFRPVHSPVSRVPNFKFVPVSQDSQTVPNTQHIRRKSSPPKTVTSRSRSYMGKRSRSNSQISQRNLCKAEMNCSNTSIFYSSHPKDPFKHRFFLKDSYGLDKILEDPTDRRIRAICDRFQCDMEVYSKILKNGFLQYVIDISSPSLWALHSCTRALDSSLNWCLSSQLQRAPFNCACP</sequence>
<feature type="compositionally biased region" description="Polar residues" evidence="1">
    <location>
        <begin position="342"/>
        <end position="357"/>
    </location>
</feature>
<evidence type="ECO:0000256" key="1">
    <source>
        <dbReference type="SAM" id="MobiDB-lite"/>
    </source>
</evidence>
<feature type="region of interest" description="Disordered" evidence="1">
    <location>
        <begin position="520"/>
        <end position="551"/>
    </location>
</feature>
<evidence type="ECO:0000313" key="3">
    <source>
        <dbReference type="Proteomes" id="UP001497525"/>
    </source>
</evidence>
<comment type="caution">
    <text evidence="2">The sequence shown here is derived from an EMBL/GenBank/DDBJ whole genome shotgun (WGS) entry which is preliminary data.</text>
</comment>
<reference evidence="2" key="1">
    <citation type="submission" date="2024-06" db="EMBL/GenBank/DDBJ databases">
        <authorList>
            <person name="Liu X."/>
            <person name="Lenzi L."/>
            <person name="Haldenby T S."/>
            <person name="Uol C."/>
        </authorList>
    </citation>
    <scope>NUCLEOTIDE SEQUENCE</scope>
</reference>
<dbReference type="EMBL" id="CAXLJL010000423">
    <property type="protein sequence ID" value="CAL5137701.1"/>
    <property type="molecule type" value="Genomic_DNA"/>
</dbReference>
<dbReference type="AlphaFoldDB" id="A0AAV2TMK5"/>
<name>A0AAV2TMK5_CALDB</name>
<gene>
    <name evidence="2" type="ORF">CDAUBV1_LOCUS11972</name>
</gene>
<dbReference type="Proteomes" id="UP001497525">
    <property type="component" value="Unassembled WGS sequence"/>
</dbReference>
<proteinExistence type="predicted"/>
<feature type="compositionally biased region" description="Polar residues" evidence="1">
    <location>
        <begin position="316"/>
        <end position="329"/>
    </location>
</feature>
<accession>A0AAV2TMK5</accession>
<feature type="compositionally biased region" description="Polar residues" evidence="1">
    <location>
        <begin position="535"/>
        <end position="544"/>
    </location>
</feature>
<protein>
    <submittedName>
        <fullName evidence="2">Uncharacterized protein</fullName>
    </submittedName>
</protein>
<organism evidence="2 3">
    <name type="scientific">Calicophoron daubneyi</name>
    <name type="common">Rumen fluke</name>
    <name type="synonym">Paramphistomum daubneyi</name>
    <dbReference type="NCBI Taxonomy" id="300641"/>
    <lineage>
        <taxon>Eukaryota</taxon>
        <taxon>Metazoa</taxon>
        <taxon>Spiralia</taxon>
        <taxon>Lophotrochozoa</taxon>
        <taxon>Platyhelminthes</taxon>
        <taxon>Trematoda</taxon>
        <taxon>Digenea</taxon>
        <taxon>Plagiorchiida</taxon>
        <taxon>Pronocephalata</taxon>
        <taxon>Paramphistomoidea</taxon>
        <taxon>Paramphistomidae</taxon>
        <taxon>Calicophoron</taxon>
    </lineage>
</organism>